<dbReference type="PANTHER" id="PTHR31270:SF1">
    <property type="entry name" value="GLUTAMINYL-PEPTIDE CYCLOTRANSFERASE"/>
    <property type="match status" value="1"/>
</dbReference>
<keyword evidence="2" id="KW-1185">Reference proteome</keyword>
<evidence type="ECO:0000313" key="2">
    <source>
        <dbReference type="Proteomes" id="UP001596415"/>
    </source>
</evidence>
<protein>
    <submittedName>
        <fullName evidence="1">Glutaminyl-peptide cyclotransferase</fullName>
    </submittedName>
</protein>
<dbReference type="SUPFAM" id="SSF63825">
    <property type="entry name" value="YWTD domain"/>
    <property type="match status" value="1"/>
</dbReference>
<name>A0ABW2MUZ9_9FLAO</name>
<dbReference type="Pfam" id="PF05096">
    <property type="entry name" value="Glu_cyclase_2"/>
    <property type="match status" value="1"/>
</dbReference>
<accession>A0ABW2MUZ9</accession>
<organism evidence="1 2">
    <name type="scientific">Jejudonia soesokkakensis</name>
    <dbReference type="NCBI Taxonomy" id="1323432"/>
    <lineage>
        <taxon>Bacteria</taxon>
        <taxon>Pseudomonadati</taxon>
        <taxon>Bacteroidota</taxon>
        <taxon>Flavobacteriia</taxon>
        <taxon>Flavobacteriales</taxon>
        <taxon>Flavobacteriaceae</taxon>
        <taxon>Jejudonia</taxon>
    </lineage>
</organism>
<dbReference type="EMBL" id="JBHTBN010000003">
    <property type="protein sequence ID" value="MFC7357565.1"/>
    <property type="molecule type" value="Genomic_DNA"/>
</dbReference>
<dbReference type="RefSeq" id="WP_380217410.1">
    <property type="nucleotide sequence ID" value="NZ_JBHTBN010000003.1"/>
</dbReference>
<dbReference type="InterPro" id="IPR007788">
    <property type="entry name" value="QCT"/>
</dbReference>
<proteinExistence type="predicted"/>
<sequence length="347" mass="39473">MKFYKLFVFISILVFASCEDDTKNPSEAFSIEIKDAKDSYKAEDVLELTVTNKKNKTIESVSYTLDSERISTSETASVSLNDKKLGRHFLRATITADRKTYEVRKEFVIMSSVTPKLYSYKILEEYPHDVAAYTQGLEFENDTLYESTGQRKQSTLRQIDYKTGKSLKIVPLADSYFGEGLTILNNKIYQLTWQGGKGFIYDLKTLEQKGNFVYNDSKEGWGLCNDGTNIYKSDGTEKIWTLNSETLAEEDYIEIYTNTAKIKSVNELEWVDGKIYANIYQKDAIAIVNPTNGAVEGVIDLSTLKENVTKHDQLDVLNGIAYKGEENILYVTGKNWDKLFKIEVVGK</sequence>
<comment type="caution">
    <text evidence="1">The sequence shown here is derived from an EMBL/GenBank/DDBJ whole genome shotgun (WGS) entry which is preliminary data.</text>
</comment>
<dbReference type="Proteomes" id="UP001596415">
    <property type="component" value="Unassembled WGS sequence"/>
</dbReference>
<reference evidence="2" key="1">
    <citation type="journal article" date="2019" name="Int. J. Syst. Evol. Microbiol.">
        <title>The Global Catalogue of Microorganisms (GCM) 10K type strain sequencing project: providing services to taxonomists for standard genome sequencing and annotation.</title>
        <authorList>
            <consortium name="The Broad Institute Genomics Platform"/>
            <consortium name="The Broad Institute Genome Sequencing Center for Infectious Disease"/>
            <person name="Wu L."/>
            <person name="Ma J."/>
        </authorList>
    </citation>
    <scope>NUCLEOTIDE SEQUENCE [LARGE SCALE GENOMIC DNA]</scope>
    <source>
        <strain evidence="2">CGMCC 1.16306</strain>
    </source>
</reference>
<evidence type="ECO:0000313" key="1">
    <source>
        <dbReference type="EMBL" id="MFC7357565.1"/>
    </source>
</evidence>
<gene>
    <name evidence="1" type="ORF">ACFQO1_07695</name>
</gene>
<dbReference type="PANTHER" id="PTHR31270">
    <property type="entry name" value="GLUTAMINYL-PEPTIDE CYCLOTRANSFERASE"/>
    <property type="match status" value="1"/>
</dbReference>
<dbReference type="PROSITE" id="PS51257">
    <property type="entry name" value="PROKAR_LIPOPROTEIN"/>
    <property type="match status" value="1"/>
</dbReference>